<organism evidence="1 2">
    <name type="scientific">Arcticibacterium luteifluviistationis</name>
    <dbReference type="NCBI Taxonomy" id="1784714"/>
    <lineage>
        <taxon>Bacteria</taxon>
        <taxon>Pseudomonadati</taxon>
        <taxon>Bacteroidota</taxon>
        <taxon>Cytophagia</taxon>
        <taxon>Cytophagales</taxon>
        <taxon>Leadbetterellaceae</taxon>
        <taxon>Arcticibacterium</taxon>
    </lineage>
</organism>
<dbReference type="PANTHER" id="PTHR46111:SF2">
    <property type="entry name" value="SAM-DEPENDENT METHYLTRANSFERASE"/>
    <property type="match status" value="1"/>
</dbReference>
<dbReference type="Gene3D" id="3.40.1010.10">
    <property type="entry name" value="Cobalt-precorrin-4 Transmethylase, Domain 1"/>
    <property type="match status" value="1"/>
</dbReference>
<reference evidence="1 2" key="1">
    <citation type="submission" date="2018-05" db="EMBL/GenBank/DDBJ databases">
        <title>Complete genome sequence of Arcticibacterium luteifluviistationis SM1504T, a cytophagaceae bacterium isolated from Arctic surface seawater.</title>
        <authorList>
            <person name="Li Y."/>
            <person name="Qin Q.-L."/>
        </authorList>
    </citation>
    <scope>NUCLEOTIDE SEQUENCE [LARGE SCALE GENOMIC DNA]</scope>
    <source>
        <strain evidence="1 2">SM1504</strain>
    </source>
</reference>
<dbReference type="KEGG" id="als:DJ013_00255"/>
<dbReference type="SUPFAM" id="SSF53790">
    <property type="entry name" value="Tetrapyrrole methylase"/>
    <property type="match status" value="1"/>
</dbReference>
<dbReference type="InterPro" id="IPR014776">
    <property type="entry name" value="4pyrrole_Mease_sub2"/>
</dbReference>
<dbReference type="AlphaFoldDB" id="A0A2Z4G6E2"/>
<dbReference type="InterPro" id="IPR008189">
    <property type="entry name" value="rRNA_ssu_MeTfrase_I"/>
</dbReference>
<dbReference type="InterPro" id="IPR014777">
    <property type="entry name" value="4pyrrole_Mease_sub1"/>
</dbReference>
<keyword evidence="1" id="KW-0808">Transferase</keyword>
<dbReference type="EMBL" id="CP029480">
    <property type="protein sequence ID" value="AWV96706.1"/>
    <property type="molecule type" value="Genomic_DNA"/>
</dbReference>
<dbReference type="OrthoDB" id="7061662at2"/>
<dbReference type="Proteomes" id="UP000249873">
    <property type="component" value="Chromosome"/>
</dbReference>
<dbReference type="GO" id="GO:0008168">
    <property type="term" value="F:methyltransferase activity"/>
    <property type="evidence" value="ECO:0007669"/>
    <property type="project" value="UniProtKB-KW"/>
</dbReference>
<name>A0A2Z4G6E2_9BACT</name>
<keyword evidence="2" id="KW-1185">Reference proteome</keyword>
<dbReference type="Gene3D" id="3.30.950.10">
    <property type="entry name" value="Methyltransferase, Cobalt-precorrin-4 Transmethylase, Domain 2"/>
    <property type="match status" value="1"/>
</dbReference>
<dbReference type="PANTHER" id="PTHR46111">
    <property type="entry name" value="RIBOSOMAL RNA SMALL SUBUNIT METHYLTRANSFERASE I"/>
    <property type="match status" value="1"/>
</dbReference>
<dbReference type="CDD" id="cd11649">
    <property type="entry name" value="RsmI_like"/>
    <property type="match status" value="1"/>
</dbReference>
<evidence type="ECO:0000313" key="2">
    <source>
        <dbReference type="Proteomes" id="UP000249873"/>
    </source>
</evidence>
<proteinExistence type="predicted"/>
<dbReference type="InterPro" id="IPR035996">
    <property type="entry name" value="4pyrrol_Methylase_sf"/>
</dbReference>
<protein>
    <submittedName>
        <fullName evidence="1">SAM-dependent methyltransferase</fullName>
    </submittedName>
</protein>
<dbReference type="RefSeq" id="WP_111369808.1">
    <property type="nucleotide sequence ID" value="NZ_CP029480.1"/>
</dbReference>
<gene>
    <name evidence="1" type="ORF">DJ013_00255</name>
</gene>
<dbReference type="GO" id="GO:0032259">
    <property type="term" value="P:methylation"/>
    <property type="evidence" value="ECO:0007669"/>
    <property type="project" value="UniProtKB-KW"/>
</dbReference>
<accession>A0A2Z4G6E2</accession>
<evidence type="ECO:0000313" key="1">
    <source>
        <dbReference type="EMBL" id="AWV96706.1"/>
    </source>
</evidence>
<sequence length="232" mass="25665">MNSVYLIPTLLSPDSKDAVLPPELIERVKVLNVFFVENIKTARRFISALKIDKIIDDITFHILTKDSEFEETFNLMATLTEDVGILSEAGCPGIADPGALAVEIAHQLDYNVVPLVGPSSILLALMASGFNGQSFAFNGYLPIDSKERAKRIKELERLSHVSGQTQLFMETPYRNRQLFQAILATCNPNTKLTISANLTASDAFSKTKSVGKWKEFKDLDIHKKPAIFGFGS</sequence>
<keyword evidence="1" id="KW-0489">Methyltransferase</keyword>